<comment type="caution">
    <text evidence="1">The sequence shown here is derived from an EMBL/GenBank/DDBJ whole genome shotgun (WGS) entry which is preliminary data.</text>
</comment>
<dbReference type="Gene3D" id="3.40.50.1820">
    <property type="entry name" value="alpha/beta hydrolase"/>
    <property type="match status" value="1"/>
</dbReference>
<sequence length="230" mass="23708">MITGTAAGVPYVALPPRTGTRLVLVWHLLGQPGTPQDMAATLPLPDVDAWRVYPALPLRDPSPDFLLDGYAPLVAEAADAVPDLVTALRGDLGCAGPVDVVGGSAGGHVALLTAVRGEVPVRRVAVVNPAVTAESVVEASVAAGFLPAYDWTPAARAAAAPLDVLAVADRLTAPLLLVRGEQEYPAFRPVQQRLCDAVPAAKLVDVAGLAHMLVTRTDEVGAEVGAWLTA</sequence>
<name>A0A495X0C0_9PSEU</name>
<evidence type="ECO:0000313" key="2">
    <source>
        <dbReference type="Proteomes" id="UP000272729"/>
    </source>
</evidence>
<reference evidence="1 2" key="1">
    <citation type="submission" date="2018-10" db="EMBL/GenBank/DDBJ databases">
        <title>Sequencing the genomes of 1000 actinobacteria strains.</title>
        <authorList>
            <person name="Klenk H.-P."/>
        </authorList>
    </citation>
    <scope>NUCLEOTIDE SEQUENCE [LARGE SCALE GENOMIC DNA]</scope>
    <source>
        <strain evidence="1 2">DSM 43911</strain>
    </source>
</reference>
<dbReference type="AlphaFoldDB" id="A0A495X0C0"/>
<proteinExistence type="predicted"/>
<evidence type="ECO:0008006" key="3">
    <source>
        <dbReference type="Google" id="ProtNLM"/>
    </source>
</evidence>
<keyword evidence="2" id="KW-1185">Reference proteome</keyword>
<dbReference type="Proteomes" id="UP000272729">
    <property type="component" value="Unassembled WGS sequence"/>
</dbReference>
<organism evidence="1 2">
    <name type="scientific">Saccharothrix variisporea</name>
    <dbReference type="NCBI Taxonomy" id="543527"/>
    <lineage>
        <taxon>Bacteria</taxon>
        <taxon>Bacillati</taxon>
        <taxon>Actinomycetota</taxon>
        <taxon>Actinomycetes</taxon>
        <taxon>Pseudonocardiales</taxon>
        <taxon>Pseudonocardiaceae</taxon>
        <taxon>Saccharothrix</taxon>
    </lineage>
</organism>
<protein>
    <recommendedName>
        <fullName evidence="3">Prolyl oligopeptidase family protein</fullName>
    </recommendedName>
</protein>
<dbReference type="EMBL" id="RBXR01000001">
    <property type="protein sequence ID" value="RKT67350.1"/>
    <property type="molecule type" value="Genomic_DNA"/>
</dbReference>
<dbReference type="InterPro" id="IPR029058">
    <property type="entry name" value="AB_hydrolase_fold"/>
</dbReference>
<evidence type="ECO:0000313" key="1">
    <source>
        <dbReference type="EMBL" id="RKT67350.1"/>
    </source>
</evidence>
<dbReference type="SUPFAM" id="SSF53474">
    <property type="entry name" value="alpha/beta-Hydrolases"/>
    <property type="match status" value="1"/>
</dbReference>
<dbReference type="OrthoDB" id="6059224at2"/>
<dbReference type="RefSeq" id="WP_121217585.1">
    <property type="nucleotide sequence ID" value="NZ_JBIUBA010000009.1"/>
</dbReference>
<gene>
    <name evidence="1" type="ORF">DFJ66_0525</name>
</gene>
<accession>A0A495X0C0</accession>